<comment type="subcellular location">
    <subcellularLocation>
        <location evidence="2">Membrane</location>
    </subcellularLocation>
</comment>
<dbReference type="SUPFAM" id="SSF55874">
    <property type="entry name" value="ATPase domain of HSP90 chaperone/DNA topoisomerase II/histidine kinase"/>
    <property type="match status" value="1"/>
</dbReference>
<dbReference type="CDD" id="cd00082">
    <property type="entry name" value="HisKA"/>
    <property type="match status" value="1"/>
</dbReference>
<dbReference type="InterPro" id="IPR003660">
    <property type="entry name" value="HAMP_dom"/>
</dbReference>
<keyword evidence="4" id="KW-0597">Phosphoprotein</keyword>
<dbReference type="SUPFAM" id="SSF58104">
    <property type="entry name" value="Methyl-accepting chemotaxis protein (MCP) signaling domain"/>
    <property type="match status" value="1"/>
</dbReference>
<evidence type="ECO:0000256" key="7">
    <source>
        <dbReference type="SAM" id="Coils"/>
    </source>
</evidence>
<comment type="catalytic activity">
    <reaction evidence="1">
        <text>ATP + protein L-histidine = ADP + protein N-phospho-L-histidine.</text>
        <dbReference type="EC" id="2.7.13.3"/>
    </reaction>
</comment>
<dbReference type="EC" id="2.7.13.3" evidence="3"/>
<keyword evidence="7" id="KW-0175">Coiled coil</keyword>
<dbReference type="RefSeq" id="WP_068147019.1">
    <property type="nucleotide sequence ID" value="NZ_JBHSCR010000001.1"/>
</dbReference>
<evidence type="ECO:0000259" key="8">
    <source>
        <dbReference type="PROSITE" id="PS50109"/>
    </source>
</evidence>
<keyword evidence="11" id="KW-1185">Reference proteome</keyword>
<name>A0ABV8U6T1_9PROT</name>
<evidence type="ECO:0000259" key="9">
    <source>
        <dbReference type="PROSITE" id="PS50885"/>
    </source>
</evidence>
<dbReference type="SUPFAM" id="SSF158472">
    <property type="entry name" value="HAMP domain-like"/>
    <property type="match status" value="1"/>
</dbReference>
<dbReference type="PROSITE" id="PS50885">
    <property type="entry name" value="HAMP"/>
    <property type="match status" value="1"/>
</dbReference>
<accession>A0ABV8U6T1</accession>
<keyword evidence="10" id="KW-0067">ATP-binding</keyword>
<dbReference type="Proteomes" id="UP001595776">
    <property type="component" value="Unassembled WGS sequence"/>
</dbReference>
<dbReference type="Gene3D" id="6.10.340.10">
    <property type="match status" value="1"/>
</dbReference>
<keyword evidence="5" id="KW-0808">Transferase</keyword>
<feature type="domain" description="Histidine kinase" evidence="8">
    <location>
        <begin position="414"/>
        <end position="654"/>
    </location>
</feature>
<dbReference type="InterPro" id="IPR004358">
    <property type="entry name" value="Sig_transdc_His_kin-like_C"/>
</dbReference>
<dbReference type="CDD" id="cd06225">
    <property type="entry name" value="HAMP"/>
    <property type="match status" value="1"/>
</dbReference>
<dbReference type="InterPro" id="IPR003661">
    <property type="entry name" value="HisK_dim/P_dom"/>
</dbReference>
<dbReference type="SMART" id="SM00387">
    <property type="entry name" value="HATPase_c"/>
    <property type="match status" value="1"/>
</dbReference>
<dbReference type="Gene3D" id="3.30.565.10">
    <property type="entry name" value="Histidine kinase-like ATPase, C-terminal domain"/>
    <property type="match status" value="1"/>
</dbReference>
<evidence type="ECO:0000256" key="3">
    <source>
        <dbReference type="ARBA" id="ARBA00012438"/>
    </source>
</evidence>
<evidence type="ECO:0000313" key="11">
    <source>
        <dbReference type="Proteomes" id="UP001595776"/>
    </source>
</evidence>
<sequence>MIKWMDSSIRRKLMLSLIGIFIVTYALTAAVVLTSVRGSLQDTEAGALRQIASQKLGRVEAYFQSLATNVTAWTRLEVMNDIFSADIDKRISRTLAELHDQYALEGDVYVFDAEGFIVAASHPVDTELTIPDAWRLEAGDPLRFEGKGPMPLAGGADTGEIVALKAPIAARFGGKAPIGTLVATVPWHVVETIMAEDGLPTLLVSEETHTPLLAAHLPMPDTALPTDNAGLRALMLGGERYITGHADAATGSLTGWAVISAKPEATISAAITRVALQLLALGAALYVPIHFGIRWMARRLTDPVNTLEKTVSSITSARDLSLRANVQAGDEIGSLARAFNTMAESLQETSREREDVLERLEKLNLTLEKRVEERTAELSGANAQLQEAFEQLKTTQSQLVQSEKMASLGQLVAGVAHELNNPISFIYANFPHIEEYADEILALLDEIRHVPMPDDAKAVIEGKIDDHDIDLVREDLKKIVSSGMAGASRIKEIVLALRSFSRLDEAEKKSVSLEKGLDDTLAILNHFIKGGIEVEKDYGLSAPVDCHAGQINQVFTNIIFNAVQAMGESGKITLVTKRDGENAVIRIADTGPGIPEGVIERIFDPFFTTKKVGEGTGLGLSISYGIIEKHGGTLEVESTPGEGTTFTITLPIHAKDDDA</sequence>
<evidence type="ECO:0000256" key="4">
    <source>
        <dbReference type="ARBA" id="ARBA00022553"/>
    </source>
</evidence>
<dbReference type="PROSITE" id="PS50109">
    <property type="entry name" value="HIS_KIN"/>
    <property type="match status" value="1"/>
</dbReference>
<evidence type="ECO:0000256" key="6">
    <source>
        <dbReference type="ARBA" id="ARBA00022777"/>
    </source>
</evidence>
<comment type="caution">
    <text evidence="10">The sequence shown here is derived from an EMBL/GenBank/DDBJ whole genome shotgun (WGS) entry which is preliminary data.</text>
</comment>
<dbReference type="InterPro" id="IPR036890">
    <property type="entry name" value="HATPase_C_sf"/>
</dbReference>
<dbReference type="InterPro" id="IPR003594">
    <property type="entry name" value="HATPase_dom"/>
</dbReference>
<dbReference type="EMBL" id="JBHSCR010000001">
    <property type="protein sequence ID" value="MFC4346907.1"/>
    <property type="molecule type" value="Genomic_DNA"/>
</dbReference>
<organism evidence="10 11">
    <name type="scientific">Kordiimonas lipolytica</name>
    <dbReference type="NCBI Taxonomy" id="1662421"/>
    <lineage>
        <taxon>Bacteria</taxon>
        <taxon>Pseudomonadati</taxon>
        <taxon>Pseudomonadota</taxon>
        <taxon>Alphaproteobacteria</taxon>
        <taxon>Kordiimonadales</taxon>
        <taxon>Kordiimonadaceae</taxon>
        <taxon>Kordiimonas</taxon>
    </lineage>
</organism>
<dbReference type="PANTHER" id="PTHR43065">
    <property type="entry name" value="SENSOR HISTIDINE KINASE"/>
    <property type="match status" value="1"/>
</dbReference>
<feature type="domain" description="HAMP" evidence="9">
    <location>
        <begin position="298"/>
        <end position="351"/>
    </location>
</feature>
<evidence type="ECO:0000256" key="1">
    <source>
        <dbReference type="ARBA" id="ARBA00000085"/>
    </source>
</evidence>
<evidence type="ECO:0000313" key="10">
    <source>
        <dbReference type="EMBL" id="MFC4346907.1"/>
    </source>
</evidence>
<protein>
    <recommendedName>
        <fullName evidence="3">histidine kinase</fullName>
        <ecNumber evidence="3">2.7.13.3</ecNumber>
    </recommendedName>
</protein>
<evidence type="ECO:0000256" key="2">
    <source>
        <dbReference type="ARBA" id="ARBA00004370"/>
    </source>
</evidence>
<feature type="coiled-coil region" evidence="7">
    <location>
        <begin position="343"/>
        <end position="405"/>
    </location>
</feature>
<gene>
    <name evidence="10" type="ORF">ACFO5Q_03510</name>
</gene>
<keyword evidence="6" id="KW-0418">Kinase</keyword>
<dbReference type="PRINTS" id="PR00344">
    <property type="entry name" value="BCTRLSENSOR"/>
</dbReference>
<dbReference type="Gene3D" id="1.10.287.130">
    <property type="match status" value="1"/>
</dbReference>
<proteinExistence type="predicted"/>
<dbReference type="InterPro" id="IPR005467">
    <property type="entry name" value="His_kinase_dom"/>
</dbReference>
<dbReference type="GO" id="GO:0005524">
    <property type="term" value="F:ATP binding"/>
    <property type="evidence" value="ECO:0007669"/>
    <property type="project" value="UniProtKB-KW"/>
</dbReference>
<keyword evidence="10" id="KW-0547">Nucleotide-binding</keyword>
<dbReference type="Pfam" id="PF02518">
    <property type="entry name" value="HATPase_c"/>
    <property type="match status" value="1"/>
</dbReference>
<dbReference type="Pfam" id="PF00672">
    <property type="entry name" value="HAMP"/>
    <property type="match status" value="1"/>
</dbReference>
<dbReference type="SMART" id="SM00304">
    <property type="entry name" value="HAMP"/>
    <property type="match status" value="1"/>
</dbReference>
<evidence type="ECO:0000256" key="5">
    <source>
        <dbReference type="ARBA" id="ARBA00022679"/>
    </source>
</evidence>
<dbReference type="PANTHER" id="PTHR43065:SF42">
    <property type="entry name" value="TWO-COMPONENT SENSOR PPRA"/>
    <property type="match status" value="1"/>
</dbReference>
<reference evidence="11" key="1">
    <citation type="journal article" date="2019" name="Int. J. Syst. Evol. Microbiol.">
        <title>The Global Catalogue of Microorganisms (GCM) 10K type strain sequencing project: providing services to taxonomists for standard genome sequencing and annotation.</title>
        <authorList>
            <consortium name="The Broad Institute Genomics Platform"/>
            <consortium name="The Broad Institute Genome Sequencing Center for Infectious Disease"/>
            <person name="Wu L."/>
            <person name="Ma J."/>
        </authorList>
    </citation>
    <scope>NUCLEOTIDE SEQUENCE [LARGE SCALE GENOMIC DNA]</scope>
    <source>
        <strain evidence="11">CGMCC 1.15304</strain>
    </source>
</reference>